<dbReference type="CDD" id="cd22784">
    <property type="entry name" value="DPBB_MltA_YuiC-like"/>
    <property type="match status" value="1"/>
</dbReference>
<dbReference type="OrthoDB" id="5624888at2"/>
<comment type="caution">
    <text evidence="1">The sequence shown here is derived from an EMBL/GenBank/DDBJ whole genome shotgun (WGS) entry which is preliminary data.</text>
</comment>
<proteinExistence type="predicted"/>
<protein>
    <recommendedName>
        <fullName evidence="3">3D domain-containing protein</fullName>
    </recommendedName>
</protein>
<reference evidence="1 2" key="1">
    <citation type="journal article" date="2017" name="Int. J. Syst. Evol. Microbiol.">
        <title>Desulfovibrio senegalensis sp. nov., a mesophilic sulfate reducer isolated from marine sediment.</title>
        <authorList>
            <person name="Thioye A."/>
            <person name="Gam Z.B.A."/>
            <person name="Mbengue M."/>
            <person name="Cayol J.L."/>
            <person name="Joseph-Bartoli M."/>
            <person name="Toure-Kane C."/>
            <person name="Labat M."/>
        </authorList>
    </citation>
    <scope>NUCLEOTIDE SEQUENCE [LARGE SCALE GENOMIC DNA]</scope>
    <source>
        <strain evidence="1 2">DSM 101509</strain>
    </source>
</reference>
<sequence>MAERDGELSLVVVASAYTLRPQETKDYAKGVAAWGDKLKPGMKAVAVSRDLIPLGLGHNAVVTIRGLSGKYRVLDKMNKRWKRRIDILFGHDLELARKWGKRKVVISWPAP</sequence>
<gene>
    <name evidence="1" type="ORF">F8A88_06940</name>
</gene>
<dbReference type="Proteomes" id="UP000438699">
    <property type="component" value="Unassembled WGS sequence"/>
</dbReference>
<keyword evidence="2" id="KW-1185">Reference proteome</keyword>
<name>A0A6N6N407_9BACT</name>
<dbReference type="AlphaFoldDB" id="A0A6N6N407"/>
<accession>A0A6N6N407</accession>
<evidence type="ECO:0008006" key="3">
    <source>
        <dbReference type="Google" id="ProtNLM"/>
    </source>
</evidence>
<evidence type="ECO:0000313" key="1">
    <source>
        <dbReference type="EMBL" id="KAB1442442.1"/>
    </source>
</evidence>
<dbReference type="EMBL" id="WAIE01000002">
    <property type="protein sequence ID" value="KAB1442442.1"/>
    <property type="molecule type" value="Genomic_DNA"/>
</dbReference>
<evidence type="ECO:0000313" key="2">
    <source>
        <dbReference type="Proteomes" id="UP000438699"/>
    </source>
</evidence>
<organism evidence="1 2">
    <name type="scientific">Pseudodesulfovibrio senegalensis</name>
    <dbReference type="NCBI Taxonomy" id="1721087"/>
    <lineage>
        <taxon>Bacteria</taxon>
        <taxon>Pseudomonadati</taxon>
        <taxon>Thermodesulfobacteriota</taxon>
        <taxon>Desulfovibrionia</taxon>
        <taxon>Desulfovibrionales</taxon>
        <taxon>Desulfovibrionaceae</taxon>
    </lineage>
</organism>